<dbReference type="CDD" id="cd00279">
    <property type="entry name" value="YlxR"/>
    <property type="match status" value="1"/>
</dbReference>
<dbReference type="Pfam" id="PF04296">
    <property type="entry name" value="YlxR"/>
    <property type="match status" value="1"/>
</dbReference>
<dbReference type="SUPFAM" id="SSF64376">
    <property type="entry name" value="YlxR-like"/>
    <property type="match status" value="1"/>
</dbReference>
<protein>
    <recommendedName>
        <fullName evidence="1">YlxR domain-containing protein</fullName>
    </recommendedName>
</protein>
<dbReference type="STRING" id="33036.HMPREF3200_01833"/>
<feature type="domain" description="YlxR" evidence="1">
    <location>
        <begin position="10"/>
        <end position="83"/>
    </location>
</feature>
<dbReference type="PATRIC" id="fig|33036.3.peg.1811"/>
<dbReference type="AlphaFoldDB" id="A0A133KAA5"/>
<dbReference type="InterPro" id="IPR007393">
    <property type="entry name" value="YlxR_dom"/>
</dbReference>
<dbReference type="EMBL" id="LRPM01000086">
    <property type="protein sequence ID" value="KWZ76429.1"/>
    <property type="molecule type" value="Genomic_DNA"/>
</dbReference>
<dbReference type="InterPro" id="IPR037465">
    <property type="entry name" value="YlxR"/>
</dbReference>
<dbReference type="PANTHER" id="PTHR34215:SF1">
    <property type="entry name" value="YLXR DOMAIN-CONTAINING PROTEIN"/>
    <property type="match status" value="1"/>
</dbReference>
<evidence type="ECO:0000313" key="3">
    <source>
        <dbReference type="Proteomes" id="UP000070383"/>
    </source>
</evidence>
<proteinExistence type="predicted"/>
<dbReference type="RefSeq" id="WP_004837341.1">
    <property type="nucleotide sequence ID" value="NZ_CAMPNK010000033.1"/>
</dbReference>
<sequence>MKKARKIPQRKCVVCGELKDKKDLLRIVKNKEEGILIDESGKKNGRGAYVCKSKACIEEALRTNKLNRVFRTEVPEELYEELKAYEVN</sequence>
<dbReference type="Gene3D" id="3.30.1230.10">
    <property type="entry name" value="YlxR-like"/>
    <property type="match status" value="1"/>
</dbReference>
<name>A0A133KAA5_9FIRM</name>
<reference evidence="3" key="1">
    <citation type="submission" date="2016-01" db="EMBL/GenBank/DDBJ databases">
        <authorList>
            <person name="Mitreva M."/>
            <person name="Pepin K.H."/>
            <person name="Mihindukulasuriya K.A."/>
            <person name="Fulton R."/>
            <person name="Fronick C."/>
            <person name="O'Laughlin M."/>
            <person name="Miner T."/>
            <person name="Herter B."/>
            <person name="Rosa B.A."/>
            <person name="Cordes M."/>
            <person name="Tomlinson C."/>
            <person name="Wollam A."/>
            <person name="Palsikar V.B."/>
            <person name="Mardis E.R."/>
            <person name="Wilson R.K."/>
        </authorList>
    </citation>
    <scope>NUCLEOTIDE SEQUENCE [LARGE SCALE GENOMIC DNA]</scope>
    <source>
        <strain evidence="3">MJR8151</strain>
    </source>
</reference>
<keyword evidence="3" id="KW-1185">Reference proteome</keyword>
<accession>A0A133KAA5</accession>
<dbReference type="PANTHER" id="PTHR34215">
    <property type="entry name" value="BLL0784 PROTEIN"/>
    <property type="match status" value="1"/>
</dbReference>
<dbReference type="InterPro" id="IPR035931">
    <property type="entry name" value="YlxR-like_sf"/>
</dbReference>
<dbReference type="OrthoDB" id="9813251at2"/>
<evidence type="ECO:0000259" key="1">
    <source>
        <dbReference type="Pfam" id="PF04296"/>
    </source>
</evidence>
<dbReference type="NCBIfam" id="NF047356">
    <property type="entry name" value="RNA_bind_RnpM"/>
    <property type="match status" value="1"/>
</dbReference>
<dbReference type="Proteomes" id="UP000070383">
    <property type="component" value="Unassembled WGS sequence"/>
</dbReference>
<organism evidence="2 3">
    <name type="scientific">Anaerococcus tetradius</name>
    <dbReference type="NCBI Taxonomy" id="33036"/>
    <lineage>
        <taxon>Bacteria</taxon>
        <taxon>Bacillati</taxon>
        <taxon>Bacillota</taxon>
        <taxon>Tissierellia</taxon>
        <taxon>Tissierellales</taxon>
        <taxon>Peptoniphilaceae</taxon>
        <taxon>Anaerococcus</taxon>
    </lineage>
</organism>
<comment type="caution">
    <text evidence="2">The sequence shown here is derived from an EMBL/GenBank/DDBJ whole genome shotgun (WGS) entry which is preliminary data.</text>
</comment>
<gene>
    <name evidence="2" type="ORF">HMPREF3200_01833</name>
</gene>
<evidence type="ECO:0000313" key="2">
    <source>
        <dbReference type="EMBL" id="KWZ76429.1"/>
    </source>
</evidence>